<evidence type="ECO:0000313" key="4">
    <source>
        <dbReference type="Proteomes" id="UP000326565"/>
    </source>
</evidence>
<gene>
    <name evidence="3" type="ORF">BDV29DRAFT_153270</name>
</gene>
<proteinExistence type="predicted"/>
<feature type="region of interest" description="Disordered" evidence="2">
    <location>
        <begin position="1"/>
        <end position="43"/>
    </location>
</feature>
<evidence type="ECO:0000256" key="2">
    <source>
        <dbReference type="SAM" id="MobiDB-lite"/>
    </source>
</evidence>
<evidence type="ECO:0000256" key="1">
    <source>
        <dbReference type="SAM" id="Coils"/>
    </source>
</evidence>
<keyword evidence="1" id="KW-0175">Coiled coil</keyword>
<dbReference type="Proteomes" id="UP000326565">
    <property type="component" value="Unassembled WGS sequence"/>
</dbReference>
<feature type="coiled-coil region" evidence="1">
    <location>
        <begin position="64"/>
        <end position="102"/>
    </location>
</feature>
<accession>A0A5N5XB28</accession>
<name>A0A5N5XB28_9EURO</name>
<dbReference type="OrthoDB" id="4432919at2759"/>
<organism evidence="3 4">
    <name type="scientific">Aspergillus leporis</name>
    <dbReference type="NCBI Taxonomy" id="41062"/>
    <lineage>
        <taxon>Eukaryota</taxon>
        <taxon>Fungi</taxon>
        <taxon>Dikarya</taxon>
        <taxon>Ascomycota</taxon>
        <taxon>Pezizomycotina</taxon>
        <taxon>Eurotiomycetes</taxon>
        <taxon>Eurotiomycetidae</taxon>
        <taxon>Eurotiales</taxon>
        <taxon>Aspergillaceae</taxon>
        <taxon>Aspergillus</taxon>
        <taxon>Aspergillus subgen. Circumdati</taxon>
    </lineage>
</organism>
<feature type="compositionally biased region" description="Basic and acidic residues" evidence="2">
    <location>
        <begin position="28"/>
        <end position="38"/>
    </location>
</feature>
<dbReference type="EMBL" id="ML732163">
    <property type="protein sequence ID" value="KAB8077973.1"/>
    <property type="molecule type" value="Genomic_DNA"/>
</dbReference>
<evidence type="ECO:0000313" key="3">
    <source>
        <dbReference type="EMBL" id="KAB8077973.1"/>
    </source>
</evidence>
<sequence>MSPIKGRTAVKPPERPASGPQKPTEAQSPERRGDDDQHAPAAESFNLLIQELQRLSNEDPQLAAQAARLRLRKANEQLQVTNTELRQQKGQVERRHADQEAQLDSFYRAFHAVHEGIIQILESLKEVTLGGSAESPVKPTQGP</sequence>
<reference evidence="3 4" key="1">
    <citation type="submission" date="2019-04" db="EMBL/GenBank/DDBJ databases">
        <title>Friends and foes A comparative genomics study of 23 Aspergillus species from section Flavi.</title>
        <authorList>
            <consortium name="DOE Joint Genome Institute"/>
            <person name="Kjaerbolling I."/>
            <person name="Vesth T."/>
            <person name="Frisvad J.C."/>
            <person name="Nybo J.L."/>
            <person name="Theobald S."/>
            <person name="Kildgaard S."/>
            <person name="Isbrandt T."/>
            <person name="Kuo A."/>
            <person name="Sato A."/>
            <person name="Lyhne E.K."/>
            <person name="Kogle M.E."/>
            <person name="Wiebenga A."/>
            <person name="Kun R.S."/>
            <person name="Lubbers R.J."/>
            <person name="Makela M.R."/>
            <person name="Barry K."/>
            <person name="Chovatia M."/>
            <person name="Clum A."/>
            <person name="Daum C."/>
            <person name="Haridas S."/>
            <person name="He G."/>
            <person name="LaButti K."/>
            <person name="Lipzen A."/>
            <person name="Mondo S."/>
            <person name="Riley R."/>
            <person name="Salamov A."/>
            <person name="Simmons B.A."/>
            <person name="Magnuson J.K."/>
            <person name="Henrissat B."/>
            <person name="Mortensen U.H."/>
            <person name="Larsen T.O."/>
            <person name="Devries R.P."/>
            <person name="Grigoriev I.V."/>
            <person name="Machida M."/>
            <person name="Baker S.E."/>
            <person name="Andersen M.R."/>
        </authorList>
    </citation>
    <scope>NUCLEOTIDE SEQUENCE [LARGE SCALE GENOMIC DNA]</scope>
    <source>
        <strain evidence="3 4">CBS 151.66</strain>
    </source>
</reference>
<protein>
    <submittedName>
        <fullName evidence="3">Uncharacterized protein</fullName>
    </submittedName>
</protein>
<dbReference type="AlphaFoldDB" id="A0A5N5XB28"/>
<keyword evidence="4" id="KW-1185">Reference proteome</keyword>